<dbReference type="PANTHER" id="PTHR11078">
    <property type="entry name" value="N UTILIZATION SUBSTANCE PROTEIN B-RELATED"/>
    <property type="match status" value="1"/>
</dbReference>
<dbReference type="GO" id="GO:0003723">
    <property type="term" value="F:RNA binding"/>
    <property type="evidence" value="ECO:0007669"/>
    <property type="project" value="UniProtKB-UniRule"/>
</dbReference>
<proteinExistence type="inferred from homology"/>
<dbReference type="Pfam" id="PF01029">
    <property type="entry name" value="NusB"/>
    <property type="match status" value="1"/>
</dbReference>
<evidence type="ECO:0000256" key="4">
    <source>
        <dbReference type="ARBA" id="ARBA00023015"/>
    </source>
</evidence>
<dbReference type="EMBL" id="ASJR01000005">
    <property type="protein sequence ID" value="ERP38683.1"/>
    <property type="molecule type" value="Genomic_DNA"/>
</dbReference>
<evidence type="ECO:0000313" key="9">
    <source>
        <dbReference type="Proteomes" id="UP000017148"/>
    </source>
</evidence>
<dbReference type="SUPFAM" id="SSF48013">
    <property type="entry name" value="NusB-like"/>
    <property type="match status" value="1"/>
</dbReference>
<dbReference type="OrthoDB" id="9811381at2"/>
<dbReference type="InterPro" id="IPR011605">
    <property type="entry name" value="NusB_fam"/>
</dbReference>
<evidence type="ECO:0000256" key="1">
    <source>
        <dbReference type="ARBA" id="ARBA00005952"/>
    </source>
</evidence>
<name>U7DAT4_9BACT</name>
<keyword evidence="2 6" id="KW-0889">Transcription antitermination</keyword>
<dbReference type="InterPro" id="IPR006027">
    <property type="entry name" value="NusB_RsmB_TIM44"/>
</dbReference>
<dbReference type="PANTHER" id="PTHR11078:SF3">
    <property type="entry name" value="ANTITERMINATION NUSB DOMAIN-CONTAINING PROTEIN"/>
    <property type="match status" value="1"/>
</dbReference>
<keyword evidence="4 6" id="KW-0805">Transcription regulation</keyword>
<dbReference type="AlphaFoldDB" id="U7DAT4"/>
<reference evidence="8 9" key="1">
    <citation type="journal article" date="2013" name="Environ. Microbiol.">
        <title>Genome analysis of Chitinivibrio alkaliphilus gen. nov., sp. nov., a novel extremely haloalkaliphilic anaerobic chitinolytic bacterium from the candidate phylum Termite Group 3.</title>
        <authorList>
            <person name="Sorokin D.Y."/>
            <person name="Gumerov V.M."/>
            <person name="Rakitin A.L."/>
            <person name="Beletsky A.V."/>
            <person name="Damste J.S."/>
            <person name="Muyzer G."/>
            <person name="Mardanov A.V."/>
            <person name="Ravin N.V."/>
        </authorList>
    </citation>
    <scope>NUCLEOTIDE SEQUENCE [LARGE SCALE GENOMIC DNA]</scope>
    <source>
        <strain evidence="8 9">ACht1</strain>
    </source>
</reference>
<dbReference type="PATRIC" id="fig|1313304.3.peg.670"/>
<dbReference type="eggNOG" id="COG0781">
    <property type="taxonomic scope" value="Bacteria"/>
</dbReference>
<keyword evidence="9" id="KW-1185">Reference proteome</keyword>
<dbReference type="RefSeq" id="WP_022636218.1">
    <property type="nucleotide sequence ID" value="NZ_ASJR01000005.1"/>
</dbReference>
<dbReference type="NCBIfam" id="TIGR01951">
    <property type="entry name" value="nusB"/>
    <property type="match status" value="1"/>
</dbReference>
<keyword evidence="5 6" id="KW-0804">Transcription</keyword>
<comment type="caution">
    <text evidence="8">The sequence shown here is derived from an EMBL/GenBank/DDBJ whole genome shotgun (WGS) entry which is preliminary data.</text>
</comment>
<evidence type="ECO:0000313" key="8">
    <source>
        <dbReference type="EMBL" id="ERP38683.1"/>
    </source>
</evidence>
<dbReference type="GO" id="GO:0031564">
    <property type="term" value="P:transcription antitermination"/>
    <property type="evidence" value="ECO:0007669"/>
    <property type="project" value="UniProtKB-KW"/>
</dbReference>
<accession>U7DAT4</accession>
<feature type="domain" description="NusB/RsmB/TIM44" evidence="7">
    <location>
        <begin position="10"/>
        <end position="137"/>
    </location>
</feature>
<evidence type="ECO:0000256" key="2">
    <source>
        <dbReference type="ARBA" id="ARBA00022814"/>
    </source>
</evidence>
<dbReference type="Gene3D" id="1.10.940.10">
    <property type="entry name" value="NusB-like"/>
    <property type="match status" value="1"/>
</dbReference>
<dbReference type="GO" id="GO:0005829">
    <property type="term" value="C:cytosol"/>
    <property type="evidence" value="ECO:0007669"/>
    <property type="project" value="TreeGrafter"/>
</dbReference>
<dbReference type="InterPro" id="IPR035926">
    <property type="entry name" value="NusB-like_sf"/>
</dbReference>
<dbReference type="STRING" id="1313304.CALK_0699"/>
<evidence type="ECO:0000256" key="5">
    <source>
        <dbReference type="ARBA" id="ARBA00023163"/>
    </source>
</evidence>
<evidence type="ECO:0000256" key="6">
    <source>
        <dbReference type="HAMAP-Rule" id="MF_00073"/>
    </source>
</evidence>
<dbReference type="Proteomes" id="UP000017148">
    <property type="component" value="Unassembled WGS sequence"/>
</dbReference>
<sequence length="147" mass="16346">MELSKTQKRKGRILALQVLYSYEHNRSASIVDVFEAVSSIPEAGLSSNDTIRFAKSLCVLAVRYITHIDKVLSDYTDNWDITRLSSIDRNTLRLAAAEIISDHATPFAVVINEAVEIAKEYGTDESASFINGVLDAAKNEIQKINKE</sequence>
<comment type="similarity">
    <text evidence="1 6">Belongs to the NusB family.</text>
</comment>
<evidence type="ECO:0000256" key="3">
    <source>
        <dbReference type="ARBA" id="ARBA00022884"/>
    </source>
</evidence>
<protein>
    <recommendedName>
        <fullName evidence="6">Transcription antitermination protein NusB</fullName>
    </recommendedName>
    <alternativeName>
        <fullName evidence="6">Antitermination factor NusB</fullName>
    </alternativeName>
</protein>
<dbReference type="GO" id="GO:0006353">
    <property type="term" value="P:DNA-templated transcription termination"/>
    <property type="evidence" value="ECO:0007669"/>
    <property type="project" value="UniProtKB-UniRule"/>
</dbReference>
<keyword evidence="3 6" id="KW-0694">RNA-binding</keyword>
<organism evidence="8 9">
    <name type="scientific">Chitinivibrio alkaliphilus ACht1</name>
    <dbReference type="NCBI Taxonomy" id="1313304"/>
    <lineage>
        <taxon>Bacteria</taxon>
        <taxon>Pseudomonadati</taxon>
        <taxon>Fibrobacterota</taxon>
        <taxon>Chitinivibrionia</taxon>
        <taxon>Chitinivibrionales</taxon>
        <taxon>Chitinivibrionaceae</taxon>
        <taxon>Chitinivibrio</taxon>
    </lineage>
</organism>
<gene>
    <name evidence="6" type="primary">nusB</name>
    <name evidence="8" type="ORF">CALK_0699</name>
</gene>
<evidence type="ECO:0000259" key="7">
    <source>
        <dbReference type="Pfam" id="PF01029"/>
    </source>
</evidence>
<dbReference type="HAMAP" id="MF_00073">
    <property type="entry name" value="NusB"/>
    <property type="match status" value="1"/>
</dbReference>
<comment type="function">
    <text evidence="6">Involved in transcription antitermination. Required for transcription of ribosomal RNA (rRNA) genes. Binds specifically to the boxA antiterminator sequence of the ribosomal RNA (rrn) operons.</text>
</comment>